<dbReference type="AlphaFoldDB" id="A0A6G4U1Z0"/>
<accession>A0A6G4U1Z0</accession>
<name>A0A6G4U1Z0_9ACTN</name>
<evidence type="ECO:0000313" key="3">
    <source>
        <dbReference type="Proteomes" id="UP000481583"/>
    </source>
</evidence>
<gene>
    <name evidence="2" type="ORF">G5C51_20555</name>
</gene>
<dbReference type="Proteomes" id="UP000481583">
    <property type="component" value="Unassembled WGS sequence"/>
</dbReference>
<feature type="region of interest" description="Disordered" evidence="1">
    <location>
        <begin position="61"/>
        <end position="84"/>
    </location>
</feature>
<sequence length="84" mass="9224">MATMNTVVLDKAVFLLRDVHQSPSAAQRALKGYFPELGLIERAQHVRAAYDSLHAGRILSRPAPSELSDPSRFAAAHERHGFGD</sequence>
<evidence type="ECO:0000256" key="1">
    <source>
        <dbReference type="SAM" id="MobiDB-lite"/>
    </source>
</evidence>
<evidence type="ECO:0000313" key="2">
    <source>
        <dbReference type="EMBL" id="NGN66279.1"/>
    </source>
</evidence>
<comment type="caution">
    <text evidence="2">The sequence shown here is derived from an EMBL/GenBank/DDBJ whole genome shotgun (WGS) entry which is preliminary data.</text>
</comment>
<protein>
    <submittedName>
        <fullName evidence="2">Uncharacterized protein</fullName>
    </submittedName>
</protein>
<dbReference type="EMBL" id="JAAKZV010000090">
    <property type="protein sequence ID" value="NGN66279.1"/>
    <property type="molecule type" value="Genomic_DNA"/>
</dbReference>
<organism evidence="2 3">
    <name type="scientific">Streptomyces coryli</name>
    <dbReference type="NCBI Taxonomy" id="1128680"/>
    <lineage>
        <taxon>Bacteria</taxon>
        <taxon>Bacillati</taxon>
        <taxon>Actinomycetota</taxon>
        <taxon>Actinomycetes</taxon>
        <taxon>Kitasatosporales</taxon>
        <taxon>Streptomycetaceae</taxon>
        <taxon>Streptomyces</taxon>
    </lineage>
</organism>
<reference evidence="2 3" key="1">
    <citation type="submission" date="2020-02" db="EMBL/GenBank/DDBJ databases">
        <title>Whole-genome analyses of novel actinobacteria.</title>
        <authorList>
            <person name="Sahin N."/>
        </authorList>
    </citation>
    <scope>NUCLEOTIDE SEQUENCE [LARGE SCALE GENOMIC DNA]</scope>
    <source>
        <strain evidence="2 3">A7024</strain>
    </source>
</reference>
<dbReference type="RefSeq" id="WP_165239513.1">
    <property type="nucleotide sequence ID" value="NZ_JAAKZV010000090.1"/>
</dbReference>
<keyword evidence="3" id="KW-1185">Reference proteome</keyword>
<proteinExistence type="predicted"/>
<feature type="compositionally biased region" description="Basic and acidic residues" evidence="1">
    <location>
        <begin position="75"/>
        <end position="84"/>
    </location>
</feature>